<feature type="region of interest" description="Disordered" evidence="1">
    <location>
        <begin position="24"/>
        <end position="47"/>
    </location>
</feature>
<keyword evidence="3" id="KW-1185">Reference proteome</keyword>
<dbReference type="AlphaFoldDB" id="A0A2G9C7E7"/>
<dbReference type="Proteomes" id="UP000231501">
    <property type="component" value="Unassembled WGS sequence"/>
</dbReference>
<evidence type="ECO:0000256" key="1">
    <source>
        <dbReference type="SAM" id="MobiDB-lite"/>
    </source>
</evidence>
<proteinExistence type="predicted"/>
<evidence type="ECO:0008006" key="4">
    <source>
        <dbReference type="Google" id="ProtNLM"/>
    </source>
</evidence>
<evidence type="ECO:0000313" key="3">
    <source>
        <dbReference type="Proteomes" id="UP000231501"/>
    </source>
</evidence>
<gene>
    <name evidence="2" type="ORF">CS062_19185</name>
</gene>
<evidence type="ECO:0000313" key="2">
    <source>
        <dbReference type="EMBL" id="PIM51564.1"/>
    </source>
</evidence>
<reference evidence="2 3" key="1">
    <citation type="submission" date="2017-11" db="EMBL/GenBank/DDBJ databases">
        <title>Draft genome sequence of Mitsuaria sp. HWN-4.</title>
        <authorList>
            <person name="Gundlapally S.R."/>
        </authorList>
    </citation>
    <scope>NUCLEOTIDE SEQUENCE [LARGE SCALE GENOMIC DNA]</scope>
    <source>
        <strain evidence="2 3">HWN-4</strain>
    </source>
</reference>
<accession>A0A2G9C7E7</accession>
<dbReference type="RefSeq" id="WP_099863180.1">
    <property type="nucleotide sequence ID" value="NZ_PEOG01000060.1"/>
</dbReference>
<dbReference type="EMBL" id="PEOG01000060">
    <property type="protein sequence ID" value="PIM51564.1"/>
    <property type="molecule type" value="Genomic_DNA"/>
</dbReference>
<dbReference type="OrthoDB" id="6401944at2"/>
<protein>
    <recommendedName>
        <fullName evidence="4">YcxB-like protein domain-containing protein</fullName>
    </recommendedName>
</protein>
<sequence length="180" mass="20642">MARMLYPRHPKPVVDPRPVATHSIRQEQQAPMPLLGPARPPDDRMPSRPSPVIRFTVRYGLREYLSVVLDHLPVALQARGRAHQRIGVLGRLTVSLVATPMFLLKRWRVGDCQFEIDANGITRCSRRPPLAVPWHEATAVHRYRKAYLLVSGRGSMPLPHRCFSETQRQHFERWIAEAGH</sequence>
<comment type="caution">
    <text evidence="2">The sequence shown here is derived from an EMBL/GenBank/DDBJ whole genome shotgun (WGS) entry which is preliminary data.</text>
</comment>
<name>A0A2G9C7E7_9BURK</name>
<organism evidence="2 3">
    <name type="scientific">Roseateles chitinivorans</name>
    <dbReference type="NCBI Taxonomy" id="2917965"/>
    <lineage>
        <taxon>Bacteria</taxon>
        <taxon>Pseudomonadati</taxon>
        <taxon>Pseudomonadota</taxon>
        <taxon>Betaproteobacteria</taxon>
        <taxon>Burkholderiales</taxon>
        <taxon>Sphaerotilaceae</taxon>
        <taxon>Roseateles</taxon>
    </lineage>
</organism>